<feature type="transmembrane region" description="Helical" evidence="8">
    <location>
        <begin position="215"/>
        <end position="236"/>
    </location>
</feature>
<dbReference type="Pfam" id="PF01794">
    <property type="entry name" value="Ferric_reduct"/>
    <property type="match status" value="1"/>
</dbReference>
<evidence type="ECO:0000313" key="10">
    <source>
        <dbReference type="EMBL" id="CZT08636.1"/>
    </source>
</evidence>
<feature type="transmembrane region" description="Helical" evidence="8">
    <location>
        <begin position="89"/>
        <end position="108"/>
    </location>
</feature>
<dbReference type="PANTHER" id="PTHR32361:SF26">
    <property type="entry name" value="FAD-BINDING 8 DOMAIN-CONTAINING PROTEIN-RELATED"/>
    <property type="match status" value="1"/>
</dbReference>
<dbReference type="PROSITE" id="PS51384">
    <property type="entry name" value="FAD_FR"/>
    <property type="match status" value="1"/>
</dbReference>
<evidence type="ECO:0000256" key="4">
    <source>
        <dbReference type="ARBA" id="ARBA00022989"/>
    </source>
</evidence>
<dbReference type="AlphaFoldDB" id="A0A1E1LDP2"/>
<dbReference type="GO" id="GO:0005886">
    <property type="term" value="C:plasma membrane"/>
    <property type="evidence" value="ECO:0007669"/>
    <property type="project" value="TreeGrafter"/>
</dbReference>
<evidence type="ECO:0000256" key="1">
    <source>
        <dbReference type="ARBA" id="ARBA00004141"/>
    </source>
</evidence>
<keyword evidence="11" id="KW-1185">Reference proteome</keyword>
<keyword evidence="3 8" id="KW-0812">Transmembrane</keyword>
<organism evidence="10 11">
    <name type="scientific">Rhynchosporium agropyri</name>
    <dbReference type="NCBI Taxonomy" id="914238"/>
    <lineage>
        <taxon>Eukaryota</taxon>
        <taxon>Fungi</taxon>
        <taxon>Dikarya</taxon>
        <taxon>Ascomycota</taxon>
        <taxon>Pezizomycotina</taxon>
        <taxon>Leotiomycetes</taxon>
        <taxon>Helotiales</taxon>
        <taxon>Ploettnerulaceae</taxon>
        <taxon>Rhynchosporium</taxon>
    </lineage>
</organism>
<dbReference type="OrthoDB" id="4494341at2759"/>
<dbReference type="GO" id="GO:0006826">
    <property type="term" value="P:iron ion transport"/>
    <property type="evidence" value="ECO:0007669"/>
    <property type="project" value="TreeGrafter"/>
</dbReference>
<accession>A0A1E1LDP2</accession>
<feature type="transmembrane region" description="Helical" evidence="8">
    <location>
        <begin position="59"/>
        <end position="77"/>
    </location>
</feature>
<evidence type="ECO:0000256" key="7">
    <source>
        <dbReference type="SAM" id="MobiDB-lite"/>
    </source>
</evidence>
<dbReference type="InterPro" id="IPR013112">
    <property type="entry name" value="FAD-bd_8"/>
</dbReference>
<dbReference type="InterPro" id="IPR013130">
    <property type="entry name" value="Fe3_Rdtase_TM_dom"/>
</dbReference>
<feature type="transmembrane region" description="Helical" evidence="8">
    <location>
        <begin position="6"/>
        <end position="23"/>
    </location>
</feature>
<evidence type="ECO:0000256" key="8">
    <source>
        <dbReference type="SAM" id="Phobius"/>
    </source>
</evidence>
<dbReference type="GO" id="GO:0006879">
    <property type="term" value="P:intracellular iron ion homeostasis"/>
    <property type="evidence" value="ECO:0007669"/>
    <property type="project" value="TreeGrafter"/>
</dbReference>
<sequence length="500" mass="55985">MDWTQLYALVAAGTFSMFVLVHFRKYLNHVVNYLFLLSRYLTYPRLVHRHRFLGPWSPVVVIMQLVYIAANIFCVTFPASSIAEIGRRAGTLAVINMVPLFAGPHFAFLEDILGTSLATIHLIHRSAGIMTFSLSIVHALVIAESRVSLLLDLPPNLFAVVSHGGSSLCLLILLTVPIFRRLSYELFLRTHQALATATAYSLWRHLPSKEAFPLVYVYISAGLFSVLLLVQIILIVHRNGIFRYHLSRATITDCHGAVHLRIRHQKGSKIDSGQYINLWIPWMPFVSFWSLLQTHPFMVISWTPGKQDTIELFVQPRGGLTRKLLYHAANGHLRNPVVIFSGPHGTSIAMDEYESVLMVASGFGIAAHLSSLKKLIYSYNARLGPDGIGAQSFLNNALEEDKLDDGRILLITIHLESHDIVIPFGKRATVYPGPAPLSRIFLEEVSGENINQPEKQKVQQDPSTADSGEPERLRKPRLIESGQTKDTTRDGKMLVMGKQL</sequence>
<feature type="transmembrane region" description="Helical" evidence="8">
    <location>
        <begin position="157"/>
        <end position="179"/>
    </location>
</feature>
<evidence type="ECO:0000256" key="3">
    <source>
        <dbReference type="ARBA" id="ARBA00022692"/>
    </source>
</evidence>
<dbReference type="Proteomes" id="UP000178912">
    <property type="component" value="Unassembled WGS sequence"/>
</dbReference>
<feature type="domain" description="FAD-binding FR-type" evidence="9">
    <location>
        <begin position="239"/>
        <end position="350"/>
    </location>
</feature>
<proteinExistence type="predicted"/>
<dbReference type="GO" id="GO:0000293">
    <property type="term" value="F:ferric-chelate reductase activity"/>
    <property type="evidence" value="ECO:0007669"/>
    <property type="project" value="TreeGrafter"/>
</dbReference>
<gene>
    <name evidence="10" type="ORF">RAG0_18081</name>
</gene>
<dbReference type="InterPro" id="IPR017927">
    <property type="entry name" value="FAD-bd_FR_type"/>
</dbReference>
<dbReference type="InterPro" id="IPR051410">
    <property type="entry name" value="Ferric/Cupric_Reductase"/>
</dbReference>
<name>A0A1E1LDP2_9HELO</name>
<keyword evidence="2" id="KW-0813">Transport</keyword>
<keyword evidence="5" id="KW-0406">Ion transport</keyword>
<evidence type="ECO:0000256" key="2">
    <source>
        <dbReference type="ARBA" id="ARBA00022448"/>
    </source>
</evidence>
<dbReference type="PANTHER" id="PTHR32361">
    <property type="entry name" value="FERRIC/CUPRIC REDUCTASE TRANSMEMBRANE COMPONENT"/>
    <property type="match status" value="1"/>
</dbReference>
<evidence type="ECO:0000256" key="6">
    <source>
        <dbReference type="ARBA" id="ARBA00023136"/>
    </source>
</evidence>
<dbReference type="Pfam" id="PF08022">
    <property type="entry name" value="FAD_binding_8"/>
    <property type="match status" value="1"/>
</dbReference>
<keyword evidence="4 8" id="KW-1133">Transmembrane helix</keyword>
<feature type="compositionally biased region" description="Polar residues" evidence="7">
    <location>
        <begin position="448"/>
        <end position="466"/>
    </location>
</feature>
<evidence type="ECO:0000256" key="5">
    <source>
        <dbReference type="ARBA" id="ARBA00023065"/>
    </source>
</evidence>
<dbReference type="GO" id="GO:0015677">
    <property type="term" value="P:copper ion import"/>
    <property type="evidence" value="ECO:0007669"/>
    <property type="project" value="TreeGrafter"/>
</dbReference>
<keyword evidence="6 8" id="KW-0472">Membrane</keyword>
<reference evidence="11" key="1">
    <citation type="submission" date="2016-03" db="EMBL/GenBank/DDBJ databases">
        <authorList>
            <person name="Guldener U."/>
        </authorList>
    </citation>
    <scope>NUCLEOTIDE SEQUENCE [LARGE SCALE GENOMIC DNA]</scope>
    <source>
        <strain evidence="11">04CH-RAC-A.6.1</strain>
    </source>
</reference>
<feature type="region of interest" description="Disordered" evidence="7">
    <location>
        <begin position="448"/>
        <end position="500"/>
    </location>
</feature>
<dbReference type="CDD" id="cd06186">
    <property type="entry name" value="NOX_Duox_like_FAD_NADP"/>
    <property type="match status" value="1"/>
</dbReference>
<evidence type="ECO:0000313" key="11">
    <source>
        <dbReference type="Proteomes" id="UP000178912"/>
    </source>
</evidence>
<comment type="subcellular location">
    <subcellularLocation>
        <location evidence="1">Membrane</location>
        <topology evidence="1">Multi-pass membrane protein</topology>
    </subcellularLocation>
</comment>
<evidence type="ECO:0000259" key="9">
    <source>
        <dbReference type="PROSITE" id="PS51384"/>
    </source>
</evidence>
<dbReference type="EMBL" id="FJUX01000105">
    <property type="protein sequence ID" value="CZT08636.1"/>
    <property type="molecule type" value="Genomic_DNA"/>
</dbReference>
<protein>
    <submittedName>
        <fullName evidence="10">Related to FRE2 Ferric (And cupric) reductase</fullName>
    </submittedName>
</protein>